<reference evidence="1" key="1">
    <citation type="submission" date="2022-04" db="EMBL/GenBank/DDBJ databases">
        <title>Jade perch genome.</title>
        <authorList>
            <person name="Chao B."/>
        </authorList>
    </citation>
    <scope>NUCLEOTIDE SEQUENCE</scope>
    <source>
        <strain evidence="1">CB-2022</strain>
    </source>
</reference>
<organism evidence="1 2">
    <name type="scientific">Scortum barcoo</name>
    <name type="common">barcoo grunter</name>
    <dbReference type="NCBI Taxonomy" id="214431"/>
    <lineage>
        <taxon>Eukaryota</taxon>
        <taxon>Metazoa</taxon>
        <taxon>Chordata</taxon>
        <taxon>Craniata</taxon>
        <taxon>Vertebrata</taxon>
        <taxon>Euteleostomi</taxon>
        <taxon>Actinopterygii</taxon>
        <taxon>Neopterygii</taxon>
        <taxon>Teleostei</taxon>
        <taxon>Neoteleostei</taxon>
        <taxon>Acanthomorphata</taxon>
        <taxon>Eupercaria</taxon>
        <taxon>Centrarchiformes</taxon>
        <taxon>Terapontoidei</taxon>
        <taxon>Terapontidae</taxon>
        <taxon>Scortum</taxon>
    </lineage>
</organism>
<accession>A0ACB8XAF3</accession>
<keyword evidence="2" id="KW-1185">Reference proteome</keyword>
<evidence type="ECO:0000313" key="1">
    <source>
        <dbReference type="EMBL" id="KAI3376704.1"/>
    </source>
</evidence>
<protein>
    <submittedName>
        <fullName evidence="1">Uncharacterized protein</fullName>
    </submittedName>
</protein>
<evidence type="ECO:0000313" key="2">
    <source>
        <dbReference type="Proteomes" id="UP000831701"/>
    </source>
</evidence>
<gene>
    <name evidence="1" type="ORF">L3Q82_017143</name>
</gene>
<dbReference type="Proteomes" id="UP000831701">
    <property type="component" value="Chromosome 2"/>
</dbReference>
<sequence length="353" mass="39875">MSGRGKSDTGKTGRSKPHASPEPPTPPDTNEALLANIRDMMEEMRSDIISKFESVISETVKREVSAALEPMKNKLSVQGDTVADLERSANDHTIQLTELQATATLLTTQLDSLTKKCEDPEGRSRWNVRLLGLPEGSEGPRPTEFMARFLRDLLKLDSEPVLDQAHRSLRTRPRDGEPPRPFMIKVNLFQVRNQILHRAGELSPLHHNGNRISIFLDFTLTVAKKRAAFTSVKRELHSCPNVKYGLIFPATFRITLPDGQTYRFDDPTLASDFIKNNIKKVGRAQDSLDAEKAFDRVEWAYTLPYFGKDPLPQQRRTDRQHTVSRWQLTAILSQLRAEAVRSSETSRRAVPPA</sequence>
<dbReference type="EMBL" id="CM041532">
    <property type="protein sequence ID" value="KAI3376704.1"/>
    <property type="molecule type" value="Genomic_DNA"/>
</dbReference>
<proteinExistence type="predicted"/>
<comment type="caution">
    <text evidence="1">The sequence shown here is derived from an EMBL/GenBank/DDBJ whole genome shotgun (WGS) entry which is preliminary data.</text>
</comment>
<name>A0ACB8XAF3_9TELE</name>